<dbReference type="GO" id="GO:0046872">
    <property type="term" value="F:metal ion binding"/>
    <property type="evidence" value="ECO:0007669"/>
    <property type="project" value="UniProtKB-KW"/>
</dbReference>
<keyword evidence="2" id="KW-0488">Methylation</keyword>
<dbReference type="Gene3D" id="3.30.70.100">
    <property type="match status" value="1"/>
</dbReference>
<dbReference type="Proteomes" id="UP001454036">
    <property type="component" value="Unassembled WGS sequence"/>
</dbReference>
<feature type="domain" description="HMA" evidence="8">
    <location>
        <begin position="1"/>
        <end position="68"/>
    </location>
</feature>
<comment type="similarity">
    <text evidence="6">Belongs to the HIPP family.</text>
</comment>
<dbReference type="InterPro" id="IPR036163">
    <property type="entry name" value="HMA_dom_sf"/>
</dbReference>
<comment type="subcellular location">
    <subcellularLocation>
        <location evidence="1">Membrane</location>
        <topology evidence="1">Peripheral membrane protein</topology>
    </subcellularLocation>
</comment>
<accession>A0AAV3QQT0</accession>
<evidence type="ECO:0000256" key="5">
    <source>
        <dbReference type="ARBA" id="ARBA00023289"/>
    </source>
</evidence>
<evidence type="ECO:0000256" key="4">
    <source>
        <dbReference type="ARBA" id="ARBA00023288"/>
    </source>
</evidence>
<evidence type="ECO:0000313" key="10">
    <source>
        <dbReference type="Proteomes" id="UP001454036"/>
    </source>
</evidence>
<evidence type="ECO:0000256" key="3">
    <source>
        <dbReference type="ARBA" id="ARBA00022723"/>
    </source>
</evidence>
<feature type="region of interest" description="Disordered" evidence="7">
    <location>
        <begin position="68"/>
        <end position="87"/>
    </location>
</feature>
<protein>
    <recommendedName>
        <fullName evidence="8">HMA domain-containing protein</fullName>
    </recommendedName>
</protein>
<comment type="caution">
    <text evidence="9">The sequence shown here is derived from an EMBL/GenBank/DDBJ whole genome shotgun (WGS) entry which is preliminary data.</text>
</comment>
<keyword evidence="5" id="KW-0636">Prenylation</keyword>
<evidence type="ECO:0000256" key="1">
    <source>
        <dbReference type="ARBA" id="ARBA00004170"/>
    </source>
</evidence>
<dbReference type="SUPFAM" id="SSF55008">
    <property type="entry name" value="HMA, heavy metal-associated domain"/>
    <property type="match status" value="1"/>
</dbReference>
<dbReference type="InterPro" id="IPR051863">
    <property type="entry name" value="HIPP"/>
</dbReference>
<dbReference type="GO" id="GO:0016020">
    <property type="term" value="C:membrane"/>
    <property type="evidence" value="ECO:0007669"/>
    <property type="project" value="UniProtKB-SubCell"/>
</dbReference>
<gene>
    <name evidence="9" type="ORF">LIER_20946</name>
</gene>
<reference evidence="9 10" key="1">
    <citation type="submission" date="2024-01" db="EMBL/GenBank/DDBJ databases">
        <title>The complete chloroplast genome sequence of Lithospermum erythrorhizon: insights into the phylogenetic relationship among Boraginaceae species and the maternal lineages of purple gromwells.</title>
        <authorList>
            <person name="Okada T."/>
            <person name="Watanabe K."/>
        </authorList>
    </citation>
    <scope>NUCLEOTIDE SEQUENCE [LARGE SCALE GENOMIC DNA]</scope>
</reference>
<dbReference type="AlphaFoldDB" id="A0AAV3QQT0"/>
<name>A0AAV3QQT0_LITER</name>
<dbReference type="InterPro" id="IPR006121">
    <property type="entry name" value="HMA_dom"/>
</dbReference>
<organism evidence="9 10">
    <name type="scientific">Lithospermum erythrorhizon</name>
    <name type="common">Purple gromwell</name>
    <name type="synonym">Lithospermum officinale var. erythrorhizon</name>
    <dbReference type="NCBI Taxonomy" id="34254"/>
    <lineage>
        <taxon>Eukaryota</taxon>
        <taxon>Viridiplantae</taxon>
        <taxon>Streptophyta</taxon>
        <taxon>Embryophyta</taxon>
        <taxon>Tracheophyta</taxon>
        <taxon>Spermatophyta</taxon>
        <taxon>Magnoliopsida</taxon>
        <taxon>eudicotyledons</taxon>
        <taxon>Gunneridae</taxon>
        <taxon>Pentapetalae</taxon>
        <taxon>asterids</taxon>
        <taxon>lamiids</taxon>
        <taxon>Boraginales</taxon>
        <taxon>Boraginaceae</taxon>
        <taxon>Boraginoideae</taxon>
        <taxon>Lithospermeae</taxon>
        <taxon>Lithospermum</taxon>
    </lineage>
</organism>
<dbReference type="GO" id="GO:0009626">
    <property type="term" value="P:plant-type hypersensitive response"/>
    <property type="evidence" value="ECO:0007669"/>
    <property type="project" value="UniProtKB-KW"/>
</dbReference>
<dbReference type="PANTHER" id="PTHR45811">
    <property type="entry name" value="COPPER TRANSPORT PROTEIN FAMILY-RELATED"/>
    <property type="match status" value="1"/>
</dbReference>
<evidence type="ECO:0000313" key="9">
    <source>
        <dbReference type="EMBL" id="GAA0165571.1"/>
    </source>
</evidence>
<dbReference type="PANTHER" id="PTHR45811:SF33">
    <property type="entry name" value="HEAVY METAL-ASSOCIATED ISOPRENYLATED PLANT PROTEIN 2-RELATED"/>
    <property type="match status" value="1"/>
</dbReference>
<evidence type="ECO:0000256" key="2">
    <source>
        <dbReference type="ARBA" id="ARBA00022481"/>
    </source>
</evidence>
<sequence length="139" mass="15363">MKTEVKIDSIHDQKVKTKVLKVISKLTGVDNISVDREKRIVTIVGDVDPIKLVSKIRKIADCVEVVTVGPPKKPDEKKPDEKKPDEKKPCCYCNQLSCCCIATLPSSCIQPQARCFCRQCQLVAVCVSDYDSPGPCTIV</sequence>
<proteinExistence type="inferred from homology"/>
<keyword evidence="10" id="KW-1185">Reference proteome</keyword>
<dbReference type="EMBL" id="BAABME010005418">
    <property type="protein sequence ID" value="GAA0165571.1"/>
    <property type="molecule type" value="Genomic_DNA"/>
</dbReference>
<keyword evidence="3" id="KW-0479">Metal-binding</keyword>
<evidence type="ECO:0000256" key="7">
    <source>
        <dbReference type="SAM" id="MobiDB-lite"/>
    </source>
</evidence>
<keyword evidence="4" id="KW-0449">Lipoprotein</keyword>
<evidence type="ECO:0000259" key="8">
    <source>
        <dbReference type="PROSITE" id="PS50846"/>
    </source>
</evidence>
<dbReference type="PROSITE" id="PS50846">
    <property type="entry name" value="HMA_2"/>
    <property type="match status" value="1"/>
</dbReference>
<feature type="compositionally biased region" description="Basic and acidic residues" evidence="7">
    <location>
        <begin position="72"/>
        <end position="87"/>
    </location>
</feature>
<dbReference type="Pfam" id="PF00403">
    <property type="entry name" value="HMA"/>
    <property type="match status" value="1"/>
</dbReference>
<evidence type="ECO:0000256" key="6">
    <source>
        <dbReference type="ARBA" id="ARBA00024045"/>
    </source>
</evidence>